<comment type="catalytic activity">
    <reaction evidence="10 11">
        <text>GMP + ATP = GDP + ADP</text>
        <dbReference type="Rhea" id="RHEA:20780"/>
        <dbReference type="ChEBI" id="CHEBI:30616"/>
        <dbReference type="ChEBI" id="CHEBI:58115"/>
        <dbReference type="ChEBI" id="CHEBI:58189"/>
        <dbReference type="ChEBI" id="CHEBI:456216"/>
        <dbReference type="EC" id="2.7.4.8"/>
    </reaction>
</comment>
<dbReference type="InterPro" id="IPR008145">
    <property type="entry name" value="GK/Ca_channel_bsu"/>
</dbReference>
<evidence type="ECO:0000256" key="9">
    <source>
        <dbReference type="ARBA" id="ARBA00030128"/>
    </source>
</evidence>
<dbReference type="FunFam" id="3.30.63.10:FF:000002">
    <property type="entry name" value="Guanylate kinase 1"/>
    <property type="match status" value="1"/>
</dbReference>
<evidence type="ECO:0000313" key="13">
    <source>
        <dbReference type="EMBL" id="OYN91057.1"/>
    </source>
</evidence>
<keyword evidence="7 11" id="KW-0418">Kinase</keyword>
<evidence type="ECO:0000259" key="12">
    <source>
        <dbReference type="PROSITE" id="PS50052"/>
    </source>
</evidence>
<gene>
    <name evidence="11" type="primary">gmk</name>
    <name evidence="13" type="ORF">CGZ91_06200</name>
</gene>
<comment type="function">
    <text evidence="1 11">Essential for recycling GMP and indirectly, cGMP.</text>
</comment>
<dbReference type="RefSeq" id="WP_094453472.1">
    <property type="nucleotide sequence ID" value="NZ_NMVJ01000006.1"/>
</dbReference>
<dbReference type="OrthoDB" id="9808150at2"/>
<reference evidence="13 14" key="1">
    <citation type="submission" date="2017-07" db="EMBL/GenBank/DDBJ databases">
        <title>Draft whole genome sequences of clinical Proprionibacteriaceae strains.</title>
        <authorList>
            <person name="Bernier A.-M."/>
            <person name="Bernard K."/>
            <person name="Domingo M.-C."/>
        </authorList>
    </citation>
    <scope>NUCLEOTIDE SEQUENCE [LARGE SCALE GENOMIC DNA]</scope>
    <source>
        <strain evidence="13 14">NML 150081</strain>
    </source>
</reference>
<dbReference type="PANTHER" id="PTHR23117">
    <property type="entry name" value="GUANYLATE KINASE-RELATED"/>
    <property type="match status" value="1"/>
</dbReference>
<dbReference type="InterPro" id="IPR008144">
    <property type="entry name" value="Guanylate_kin-like_dom"/>
</dbReference>
<dbReference type="GO" id="GO:0005524">
    <property type="term" value="F:ATP binding"/>
    <property type="evidence" value="ECO:0007669"/>
    <property type="project" value="UniProtKB-UniRule"/>
</dbReference>
<evidence type="ECO:0000313" key="14">
    <source>
        <dbReference type="Proteomes" id="UP000216300"/>
    </source>
</evidence>
<dbReference type="InterPro" id="IPR027417">
    <property type="entry name" value="P-loop_NTPase"/>
</dbReference>
<keyword evidence="11" id="KW-0963">Cytoplasm</keyword>
<dbReference type="EC" id="2.7.4.8" evidence="3 11"/>
<evidence type="ECO:0000256" key="11">
    <source>
        <dbReference type="HAMAP-Rule" id="MF_00328"/>
    </source>
</evidence>
<dbReference type="Proteomes" id="UP000216300">
    <property type="component" value="Unassembled WGS sequence"/>
</dbReference>
<keyword evidence="5 11" id="KW-0808">Transferase</keyword>
<evidence type="ECO:0000256" key="2">
    <source>
        <dbReference type="ARBA" id="ARBA00005790"/>
    </source>
</evidence>
<evidence type="ECO:0000256" key="1">
    <source>
        <dbReference type="ARBA" id="ARBA00003531"/>
    </source>
</evidence>
<organism evidence="13 14">
    <name type="scientific">Parenemella sanctibonifatiensis</name>
    <dbReference type="NCBI Taxonomy" id="2016505"/>
    <lineage>
        <taxon>Bacteria</taxon>
        <taxon>Bacillati</taxon>
        <taxon>Actinomycetota</taxon>
        <taxon>Actinomycetes</taxon>
        <taxon>Propionibacteriales</taxon>
        <taxon>Propionibacteriaceae</taxon>
        <taxon>Parenemella</taxon>
    </lineage>
</organism>
<evidence type="ECO:0000256" key="5">
    <source>
        <dbReference type="ARBA" id="ARBA00022679"/>
    </source>
</evidence>
<comment type="similarity">
    <text evidence="2 11">Belongs to the guanylate kinase family.</text>
</comment>
<evidence type="ECO:0000256" key="3">
    <source>
        <dbReference type="ARBA" id="ARBA00012961"/>
    </source>
</evidence>
<dbReference type="HAMAP" id="MF_00328">
    <property type="entry name" value="Guanylate_kinase"/>
    <property type="match status" value="1"/>
</dbReference>
<dbReference type="SMART" id="SM00072">
    <property type="entry name" value="GuKc"/>
    <property type="match status" value="1"/>
</dbReference>
<dbReference type="AlphaFoldDB" id="A0A255EHQ6"/>
<evidence type="ECO:0000256" key="6">
    <source>
        <dbReference type="ARBA" id="ARBA00022741"/>
    </source>
</evidence>
<dbReference type="Pfam" id="PF00625">
    <property type="entry name" value="Guanylate_kin"/>
    <property type="match status" value="1"/>
</dbReference>
<accession>A0A255EHQ6</accession>
<dbReference type="Gene3D" id="3.30.63.10">
    <property type="entry name" value="Guanylate Kinase phosphate binding domain"/>
    <property type="match status" value="1"/>
</dbReference>
<keyword evidence="6 11" id="KW-0547">Nucleotide-binding</keyword>
<evidence type="ECO:0000256" key="4">
    <source>
        <dbReference type="ARBA" id="ARBA00016296"/>
    </source>
</evidence>
<dbReference type="CDD" id="cd00071">
    <property type="entry name" value="GMPK"/>
    <property type="match status" value="1"/>
</dbReference>
<evidence type="ECO:0000256" key="10">
    <source>
        <dbReference type="ARBA" id="ARBA00048594"/>
    </source>
</evidence>
<keyword evidence="8 11" id="KW-0067">ATP-binding</keyword>
<dbReference type="GO" id="GO:0005829">
    <property type="term" value="C:cytosol"/>
    <property type="evidence" value="ECO:0007669"/>
    <property type="project" value="TreeGrafter"/>
</dbReference>
<dbReference type="InterPro" id="IPR017665">
    <property type="entry name" value="Guanylate_kinase"/>
</dbReference>
<dbReference type="InterPro" id="IPR020590">
    <property type="entry name" value="Guanylate_kinase_CS"/>
</dbReference>
<dbReference type="Gene3D" id="3.40.50.300">
    <property type="entry name" value="P-loop containing nucleotide triphosphate hydrolases"/>
    <property type="match status" value="1"/>
</dbReference>
<feature type="domain" description="Guanylate kinase-like" evidence="12">
    <location>
        <begin position="10"/>
        <end position="189"/>
    </location>
</feature>
<dbReference type="NCBIfam" id="TIGR03263">
    <property type="entry name" value="guanyl_kin"/>
    <property type="match status" value="1"/>
</dbReference>
<sequence>MSQAANHAPGRIVVISGPAGVGKGTVCKRLQQRWPELALSVSATTRPARPGEREGREYFFVSDEQFDELIATGGLLEWAEVHGSARYGTPRAAVNELVAQGRTVILEIEPQGARQVRAALPDPITIFLAPPSWEELVNRLAGRGTETTAQQQRRLETARVELAAVQEFDHIVENRTVDQAADDIAALLGLA</sequence>
<dbReference type="PROSITE" id="PS50052">
    <property type="entry name" value="GUANYLATE_KINASE_2"/>
    <property type="match status" value="1"/>
</dbReference>
<comment type="subcellular location">
    <subcellularLocation>
        <location evidence="11">Cytoplasm</location>
    </subcellularLocation>
</comment>
<protein>
    <recommendedName>
        <fullName evidence="4 11">Guanylate kinase</fullName>
        <ecNumber evidence="3 11">2.7.4.8</ecNumber>
    </recommendedName>
    <alternativeName>
        <fullName evidence="9 11">GMP kinase</fullName>
    </alternativeName>
</protein>
<feature type="binding site" evidence="11">
    <location>
        <begin position="17"/>
        <end position="24"/>
    </location>
    <ligand>
        <name>ATP</name>
        <dbReference type="ChEBI" id="CHEBI:30616"/>
    </ligand>
</feature>
<dbReference type="SUPFAM" id="SSF52540">
    <property type="entry name" value="P-loop containing nucleoside triphosphate hydrolases"/>
    <property type="match status" value="1"/>
</dbReference>
<keyword evidence="14" id="KW-1185">Reference proteome</keyword>
<evidence type="ECO:0000256" key="7">
    <source>
        <dbReference type="ARBA" id="ARBA00022777"/>
    </source>
</evidence>
<dbReference type="GO" id="GO:0004385">
    <property type="term" value="F:GMP kinase activity"/>
    <property type="evidence" value="ECO:0007669"/>
    <property type="project" value="UniProtKB-UniRule"/>
</dbReference>
<comment type="caution">
    <text evidence="13">The sequence shown here is derived from an EMBL/GenBank/DDBJ whole genome shotgun (WGS) entry which is preliminary data.</text>
</comment>
<dbReference type="EMBL" id="NMVJ01000006">
    <property type="protein sequence ID" value="OYN91057.1"/>
    <property type="molecule type" value="Genomic_DNA"/>
</dbReference>
<name>A0A255EHQ6_9ACTN</name>
<evidence type="ECO:0000256" key="8">
    <source>
        <dbReference type="ARBA" id="ARBA00022840"/>
    </source>
</evidence>
<dbReference type="PROSITE" id="PS00856">
    <property type="entry name" value="GUANYLATE_KINASE_1"/>
    <property type="match status" value="1"/>
</dbReference>
<dbReference type="PANTHER" id="PTHR23117:SF13">
    <property type="entry name" value="GUANYLATE KINASE"/>
    <property type="match status" value="1"/>
</dbReference>
<proteinExistence type="inferred from homology"/>